<dbReference type="EMBL" id="BAAANE010000005">
    <property type="protein sequence ID" value="GAA1640599.1"/>
    <property type="molecule type" value="Genomic_DNA"/>
</dbReference>
<dbReference type="InterPro" id="IPR029016">
    <property type="entry name" value="GAF-like_dom_sf"/>
</dbReference>
<dbReference type="SMART" id="SM01012">
    <property type="entry name" value="ANTAR"/>
    <property type="match status" value="1"/>
</dbReference>
<dbReference type="PIRSF" id="PIRSF036625">
    <property type="entry name" value="GAF_ANTAR"/>
    <property type="match status" value="1"/>
</dbReference>
<dbReference type="Proteomes" id="UP001501319">
    <property type="component" value="Unassembled WGS sequence"/>
</dbReference>
<dbReference type="SUPFAM" id="SSF55781">
    <property type="entry name" value="GAF domain-like"/>
    <property type="match status" value="1"/>
</dbReference>
<reference evidence="3" key="1">
    <citation type="journal article" date="2019" name="Int. J. Syst. Evol. Microbiol.">
        <title>The Global Catalogue of Microorganisms (GCM) 10K type strain sequencing project: providing services to taxonomists for standard genome sequencing and annotation.</title>
        <authorList>
            <consortium name="The Broad Institute Genomics Platform"/>
            <consortium name="The Broad Institute Genome Sequencing Center for Infectious Disease"/>
            <person name="Wu L."/>
            <person name="Ma J."/>
        </authorList>
    </citation>
    <scope>NUCLEOTIDE SEQUENCE [LARGE SCALE GENOMIC DNA]</scope>
    <source>
        <strain evidence="3">JCM 14306</strain>
    </source>
</reference>
<evidence type="ECO:0000313" key="3">
    <source>
        <dbReference type="Proteomes" id="UP001501319"/>
    </source>
</evidence>
<protein>
    <submittedName>
        <fullName evidence="2">GAF domain-containing protein</fullName>
    </submittedName>
</protein>
<dbReference type="PROSITE" id="PS50921">
    <property type="entry name" value="ANTAR"/>
    <property type="match status" value="1"/>
</dbReference>
<evidence type="ECO:0000259" key="1">
    <source>
        <dbReference type="PROSITE" id="PS50921"/>
    </source>
</evidence>
<dbReference type="Pfam" id="PF03861">
    <property type="entry name" value="ANTAR"/>
    <property type="match status" value="1"/>
</dbReference>
<dbReference type="InterPro" id="IPR005561">
    <property type="entry name" value="ANTAR"/>
</dbReference>
<name>A0ABP4R9Q8_9ACTN</name>
<evidence type="ECO:0000313" key="2">
    <source>
        <dbReference type="EMBL" id="GAA1640599.1"/>
    </source>
</evidence>
<organism evidence="2 3">
    <name type="scientific">Kribbella alba</name>
    <dbReference type="NCBI Taxonomy" id="190197"/>
    <lineage>
        <taxon>Bacteria</taxon>
        <taxon>Bacillati</taxon>
        <taxon>Actinomycetota</taxon>
        <taxon>Actinomycetes</taxon>
        <taxon>Propionibacteriales</taxon>
        <taxon>Kribbellaceae</taxon>
        <taxon>Kribbella</taxon>
    </lineage>
</organism>
<gene>
    <name evidence="2" type="ORF">GCM10009744_33070</name>
</gene>
<dbReference type="InterPro" id="IPR003018">
    <property type="entry name" value="GAF"/>
</dbReference>
<dbReference type="Pfam" id="PF13185">
    <property type="entry name" value="GAF_2"/>
    <property type="match status" value="1"/>
</dbReference>
<feature type="domain" description="ANTAR" evidence="1">
    <location>
        <begin position="165"/>
        <end position="226"/>
    </location>
</feature>
<proteinExistence type="predicted"/>
<accession>A0ABP4R9Q8</accession>
<dbReference type="RefSeq" id="WP_344112368.1">
    <property type="nucleotide sequence ID" value="NZ_BAAANE010000005.1"/>
</dbReference>
<sequence>MASLRVHQILVDVLTARSEAGASVVDRLCTASVEALPVSGAGLALMTATGHGGTVSATDGSAIMMENLQNTLGEGPCIDAFRDGRPVLQSDLAATGMSRWPGFASGALEAGIAAAFAFPLQVGAIRLGVLDFYRDTTGSLAGSELALALDFAAAATTLVLDLQYVTAPGQLHPHLADAAAGHREIHQATGMITVQAAVGMTEALLLLRARAFAHARPLRDLAKDVVARRVTFRSEEDPS</sequence>
<dbReference type="Gene3D" id="3.30.450.40">
    <property type="match status" value="1"/>
</dbReference>
<comment type="caution">
    <text evidence="2">The sequence shown here is derived from an EMBL/GenBank/DDBJ whole genome shotgun (WGS) entry which is preliminary data.</text>
</comment>
<dbReference type="InterPro" id="IPR012074">
    <property type="entry name" value="GAF_ANTAR"/>
</dbReference>
<keyword evidence="3" id="KW-1185">Reference proteome</keyword>